<dbReference type="InterPro" id="IPR000182">
    <property type="entry name" value="GNAT_dom"/>
</dbReference>
<organism evidence="2 3">
    <name type="scientific">Kitasatospora paranensis</name>
    <dbReference type="NCBI Taxonomy" id="258053"/>
    <lineage>
        <taxon>Bacteria</taxon>
        <taxon>Bacillati</taxon>
        <taxon>Actinomycetota</taxon>
        <taxon>Actinomycetes</taxon>
        <taxon>Kitasatosporales</taxon>
        <taxon>Streptomycetaceae</taxon>
        <taxon>Kitasatospora</taxon>
    </lineage>
</organism>
<dbReference type="EC" id="2.3.1.-" evidence="2"/>
<dbReference type="Pfam" id="PF13673">
    <property type="entry name" value="Acetyltransf_10"/>
    <property type="match status" value="1"/>
</dbReference>
<accession>A0ABW2FUL2</accession>
<evidence type="ECO:0000313" key="2">
    <source>
        <dbReference type="EMBL" id="MFC7179702.1"/>
    </source>
</evidence>
<dbReference type="InterPro" id="IPR016181">
    <property type="entry name" value="Acyl_CoA_acyltransferase"/>
</dbReference>
<reference evidence="3" key="1">
    <citation type="journal article" date="2019" name="Int. J. Syst. Evol. Microbiol.">
        <title>The Global Catalogue of Microorganisms (GCM) 10K type strain sequencing project: providing services to taxonomists for standard genome sequencing and annotation.</title>
        <authorList>
            <consortium name="The Broad Institute Genomics Platform"/>
            <consortium name="The Broad Institute Genome Sequencing Center for Infectious Disease"/>
            <person name="Wu L."/>
            <person name="Ma J."/>
        </authorList>
    </citation>
    <scope>NUCLEOTIDE SEQUENCE [LARGE SCALE GENOMIC DNA]</scope>
    <source>
        <strain evidence="3">CGMCC 1.12859</strain>
    </source>
</reference>
<name>A0ABW2FUL2_9ACTN</name>
<proteinExistence type="predicted"/>
<dbReference type="PANTHER" id="PTHR42791:SF1">
    <property type="entry name" value="N-ACETYLTRANSFERASE DOMAIN-CONTAINING PROTEIN"/>
    <property type="match status" value="1"/>
</dbReference>
<keyword evidence="3" id="KW-1185">Reference proteome</keyword>
<dbReference type="CDD" id="cd04301">
    <property type="entry name" value="NAT_SF"/>
    <property type="match status" value="1"/>
</dbReference>
<dbReference type="RefSeq" id="WP_380230840.1">
    <property type="nucleotide sequence ID" value="NZ_JBHSVH010000002.1"/>
</dbReference>
<dbReference type="SUPFAM" id="SSF55729">
    <property type="entry name" value="Acyl-CoA N-acyltransferases (Nat)"/>
    <property type="match status" value="1"/>
</dbReference>
<dbReference type="GO" id="GO:0016746">
    <property type="term" value="F:acyltransferase activity"/>
    <property type="evidence" value="ECO:0007669"/>
    <property type="project" value="UniProtKB-KW"/>
</dbReference>
<dbReference type="PROSITE" id="PS51186">
    <property type="entry name" value="GNAT"/>
    <property type="match status" value="1"/>
</dbReference>
<sequence>MTSGYRPVPARAAGPGDLDAIVGTLTTAFFHDPLWGPAFPDEEHRAEQAAAMWRLYATSALRYPWSQVTDHAESVAIWIPPGGTELTADEEAGLEDLLTERAGARVAADILRIGEQLEEARPADPHFYLTLLGTHGDHRGKGLGMGLVAAGLARVDELGAAAYLESSNPANNARYERAGFTAHGRVTTATGHVVTTMWRAAR</sequence>
<protein>
    <submittedName>
        <fullName evidence="2">GNAT family N-acetyltransferase</fullName>
        <ecNumber evidence="2">2.3.1.-</ecNumber>
    </submittedName>
</protein>
<dbReference type="Proteomes" id="UP001596435">
    <property type="component" value="Unassembled WGS sequence"/>
</dbReference>
<keyword evidence="2" id="KW-0808">Transferase</keyword>
<dbReference type="Gene3D" id="3.40.630.30">
    <property type="match status" value="1"/>
</dbReference>
<gene>
    <name evidence="2" type="ORF">ACFQMG_09015</name>
</gene>
<keyword evidence="2" id="KW-0012">Acyltransferase</keyword>
<dbReference type="PANTHER" id="PTHR42791">
    <property type="entry name" value="GNAT FAMILY ACETYLTRANSFERASE"/>
    <property type="match status" value="1"/>
</dbReference>
<dbReference type="InterPro" id="IPR052523">
    <property type="entry name" value="Trichothecene_AcTrans"/>
</dbReference>
<dbReference type="EMBL" id="JBHTAJ010000013">
    <property type="protein sequence ID" value="MFC7179702.1"/>
    <property type="molecule type" value="Genomic_DNA"/>
</dbReference>
<evidence type="ECO:0000313" key="3">
    <source>
        <dbReference type="Proteomes" id="UP001596435"/>
    </source>
</evidence>
<comment type="caution">
    <text evidence="2">The sequence shown here is derived from an EMBL/GenBank/DDBJ whole genome shotgun (WGS) entry which is preliminary data.</text>
</comment>
<evidence type="ECO:0000259" key="1">
    <source>
        <dbReference type="PROSITE" id="PS51186"/>
    </source>
</evidence>
<feature type="domain" description="N-acetyltransferase" evidence="1">
    <location>
        <begin position="42"/>
        <end position="202"/>
    </location>
</feature>